<accession>I5B694</accession>
<dbReference type="CDD" id="cd03768">
    <property type="entry name" value="SR_ResInv"/>
    <property type="match status" value="1"/>
</dbReference>
<dbReference type="AlphaFoldDB" id="I5B694"/>
<dbReference type="STRING" id="879212.DespoDRAFT_03226"/>
<organism evidence="3 4">
    <name type="scientific">Desulfobacter postgatei 2ac9</name>
    <dbReference type="NCBI Taxonomy" id="879212"/>
    <lineage>
        <taxon>Bacteria</taxon>
        <taxon>Pseudomonadati</taxon>
        <taxon>Thermodesulfobacteriota</taxon>
        <taxon>Desulfobacteria</taxon>
        <taxon>Desulfobacterales</taxon>
        <taxon>Desulfobacteraceae</taxon>
        <taxon>Desulfobacter</taxon>
    </lineage>
</organism>
<dbReference type="PANTHER" id="PTHR30461">
    <property type="entry name" value="DNA-INVERTASE FROM LAMBDOID PROPHAGE"/>
    <property type="match status" value="1"/>
</dbReference>
<evidence type="ECO:0000313" key="4">
    <source>
        <dbReference type="Proteomes" id="UP000005778"/>
    </source>
</evidence>
<dbReference type="CDD" id="cd00569">
    <property type="entry name" value="HTH_Hin_like"/>
    <property type="match status" value="1"/>
</dbReference>
<dbReference type="InterPro" id="IPR006119">
    <property type="entry name" value="Resolv_N"/>
</dbReference>
<dbReference type="EMBL" id="CM001488">
    <property type="protein sequence ID" value="EIM65007.1"/>
    <property type="molecule type" value="Genomic_DNA"/>
</dbReference>
<dbReference type="Proteomes" id="UP000005778">
    <property type="component" value="Chromosome"/>
</dbReference>
<protein>
    <submittedName>
        <fullName evidence="3">Site-specific recombinase, DNA invertase Pin</fullName>
    </submittedName>
</protein>
<reference evidence="3 4" key="1">
    <citation type="submission" date="2011-09" db="EMBL/GenBank/DDBJ databases">
        <authorList>
            <consortium name="US DOE Joint Genome Institute (JGI-PGF)"/>
            <person name="Lucas S."/>
            <person name="Han J."/>
            <person name="Lapidus A."/>
            <person name="Cheng J.-F."/>
            <person name="Goodwin L."/>
            <person name="Pitluck S."/>
            <person name="Peters L."/>
            <person name="Land M.L."/>
            <person name="Hauser L."/>
            <person name="Orellana R."/>
            <person name="Lovley D."/>
            <person name="Woyke T.J."/>
        </authorList>
    </citation>
    <scope>NUCLEOTIDE SEQUENCE [LARGE SCALE GENOMIC DNA]</scope>
    <source>
        <strain evidence="3 4">2ac9</strain>
    </source>
</reference>
<sequence length="191" mass="21449">MYPKGHKAEIGYTRVSSTNQKTDRQLDGVPLDKIFEDKQTGKDTNRPQLQACLDYLREGDRLHVHSMDRLARSLADLQAMVQGLTSQGIVVKFHKEGLEFTGEDNPMSMLMLQIMGAVAEFERSLIRERQTEGIKKALAKGVKFGRAPKLTLADKCQIADLVEQGQEKNALAEQFGVSRQTIYRALKEVQA</sequence>
<evidence type="ECO:0000256" key="1">
    <source>
        <dbReference type="ARBA" id="ARBA00009913"/>
    </source>
</evidence>
<feature type="domain" description="Resolvase/invertase-type recombinase catalytic" evidence="2">
    <location>
        <begin position="8"/>
        <end position="141"/>
    </location>
</feature>
<dbReference type="SMART" id="SM00857">
    <property type="entry name" value="Resolvase"/>
    <property type="match status" value="1"/>
</dbReference>
<dbReference type="RefSeq" id="WP_004074755.1">
    <property type="nucleotide sequence ID" value="NZ_CM001488.1"/>
</dbReference>
<dbReference type="HOGENOM" id="CLU_010686_8_3_7"/>
<comment type="similarity">
    <text evidence="1">Belongs to the site-specific recombinase resolvase family.</text>
</comment>
<evidence type="ECO:0000313" key="3">
    <source>
        <dbReference type="EMBL" id="EIM65007.1"/>
    </source>
</evidence>
<name>I5B694_9BACT</name>
<reference evidence="3 4" key="2">
    <citation type="submission" date="2012-02" db="EMBL/GenBank/DDBJ databases">
        <title>Improved High-Quality Draft sequence of Desulfobacter postgatei 2ac9.</title>
        <authorList>
            <consortium name="US DOE Joint Genome Institute"/>
            <person name="Lucas S."/>
            <person name="Han J."/>
            <person name="Lapidus A."/>
            <person name="Cheng J.-F."/>
            <person name="Goodwin L."/>
            <person name="Pitluck S."/>
            <person name="Peters L."/>
            <person name="Ovchinnikova G."/>
            <person name="Held B."/>
            <person name="Detter J.C."/>
            <person name="Han C."/>
            <person name="Tapia R."/>
            <person name="Land M."/>
            <person name="Hauser L."/>
            <person name="Kyrpides N."/>
            <person name="Ivanova N."/>
            <person name="Pagani I."/>
            <person name="Orellana R."/>
            <person name="Lovley D."/>
            <person name="Woyke T."/>
        </authorList>
    </citation>
    <scope>NUCLEOTIDE SEQUENCE [LARGE SCALE GENOMIC DNA]</scope>
    <source>
        <strain evidence="3 4">2ac9</strain>
    </source>
</reference>
<dbReference type="InterPro" id="IPR009057">
    <property type="entry name" value="Homeodomain-like_sf"/>
</dbReference>
<dbReference type="SUPFAM" id="SSF46689">
    <property type="entry name" value="Homeodomain-like"/>
    <property type="match status" value="1"/>
</dbReference>
<dbReference type="OrthoDB" id="114045at2"/>
<dbReference type="Pfam" id="PF00239">
    <property type="entry name" value="Resolvase"/>
    <property type="match status" value="1"/>
</dbReference>
<gene>
    <name evidence="3" type="ORF">DespoDRAFT_03226</name>
</gene>
<dbReference type="eggNOG" id="COG1961">
    <property type="taxonomic scope" value="Bacteria"/>
</dbReference>
<keyword evidence="4" id="KW-1185">Reference proteome</keyword>
<dbReference type="InterPro" id="IPR036162">
    <property type="entry name" value="Resolvase-like_N_sf"/>
</dbReference>
<proteinExistence type="inferred from homology"/>
<dbReference type="InterPro" id="IPR050639">
    <property type="entry name" value="SSR_resolvase"/>
</dbReference>
<dbReference type="GO" id="GO:0003677">
    <property type="term" value="F:DNA binding"/>
    <property type="evidence" value="ECO:0007669"/>
    <property type="project" value="InterPro"/>
</dbReference>
<dbReference type="PANTHER" id="PTHR30461:SF26">
    <property type="entry name" value="RESOLVASE HOMOLOG YNEB"/>
    <property type="match status" value="1"/>
</dbReference>
<dbReference type="Pfam" id="PF02796">
    <property type="entry name" value="HTH_7"/>
    <property type="match status" value="1"/>
</dbReference>
<dbReference type="SUPFAM" id="SSF53041">
    <property type="entry name" value="Resolvase-like"/>
    <property type="match status" value="1"/>
</dbReference>
<dbReference type="Gene3D" id="1.10.10.60">
    <property type="entry name" value="Homeodomain-like"/>
    <property type="match status" value="1"/>
</dbReference>
<evidence type="ECO:0000259" key="2">
    <source>
        <dbReference type="PROSITE" id="PS51736"/>
    </source>
</evidence>
<dbReference type="InterPro" id="IPR006120">
    <property type="entry name" value="Resolvase_HTH_dom"/>
</dbReference>
<dbReference type="PROSITE" id="PS51736">
    <property type="entry name" value="RECOMBINASES_3"/>
    <property type="match status" value="1"/>
</dbReference>
<dbReference type="GO" id="GO:0000150">
    <property type="term" value="F:DNA strand exchange activity"/>
    <property type="evidence" value="ECO:0007669"/>
    <property type="project" value="InterPro"/>
</dbReference>
<dbReference type="Gene3D" id="3.40.50.1390">
    <property type="entry name" value="Resolvase, N-terminal catalytic domain"/>
    <property type="match status" value="1"/>
</dbReference>